<dbReference type="GO" id="GO:0005524">
    <property type="term" value="F:ATP binding"/>
    <property type="evidence" value="ECO:0007669"/>
    <property type="project" value="UniProtKB-KW"/>
</dbReference>
<dbReference type="STRING" id="398580.Dshi_2028"/>
<name>A8LPR3_DINSH</name>
<evidence type="ECO:0000256" key="2">
    <source>
        <dbReference type="ARBA" id="ARBA00022801"/>
    </source>
</evidence>
<accession>A8LPR3</accession>
<dbReference type="PANTHER" id="PTHR34698:SF2">
    <property type="entry name" value="5-OXOPROLINASE SUBUNIT B"/>
    <property type="match status" value="1"/>
</dbReference>
<dbReference type="AlphaFoldDB" id="A8LPR3"/>
<organism evidence="5 6">
    <name type="scientific">Dinoroseobacter shibae (strain DSM 16493 / NCIMB 14021 / DFL 12)</name>
    <dbReference type="NCBI Taxonomy" id="398580"/>
    <lineage>
        <taxon>Bacteria</taxon>
        <taxon>Pseudomonadati</taxon>
        <taxon>Pseudomonadota</taxon>
        <taxon>Alphaproteobacteria</taxon>
        <taxon>Rhodobacterales</taxon>
        <taxon>Roseobacteraceae</taxon>
        <taxon>Dinoroseobacter</taxon>
    </lineage>
</organism>
<evidence type="ECO:0000259" key="4">
    <source>
        <dbReference type="SMART" id="SM00796"/>
    </source>
</evidence>
<keyword evidence="3" id="KW-0067">ATP-binding</keyword>
<dbReference type="OrthoDB" id="9778567at2"/>
<protein>
    <submittedName>
        <fullName evidence="5">Putative allophanate hydrolase subunit 1</fullName>
    </submittedName>
</protein>
<evidence type="ECO:0000256" key="3">
    <source>
        <dbReference type="ARBA" id="ARBA00022840"/>
    </source>
</evidence>
<dbReference type="InterPro" id="IPR003833">
    <property type="entry name" value="CT_C_D"/>
</dbReference>
<dbReference type="GO" id="GO:0016787">
    <property type="term" value="F:hydrolase activity"/>
    <property type="evidence" value="ECO:0007669"/>
    <property type="project" value="UniProtKB-KW"/>
</dbReference>
<dbReference type="Gene3D" id="2.40.100.10">
    <property type="entry name" value="Cyclophilin-like"/>
    <property type="match status" value="1"/>
</dbReference>
<dbReference type="Proteomes" id="UP000006833">
    <property type="component" value="Chromosome"/>
</dbReference>
<keyword evidence="2 5" id="KW-0378">Hydrolase</keyword>
<dbReference type="InterPro" id="IPR010016">
    <property type="entry name" value="PxpB"/>
</dbReference>
<dbReference type="PANTHER" id="PTHR34698">
    <property type="entry name" value="5-OXOPROLINASE SUBUNIT B"/>
    <property type="match status" value="1"/>
</dbReference>
<dbReference type="Gene3D" id="3.30.1360.40">
    <property type="match status" value="1"/>
</dbReference>
<dbReference type="SMART" id="SM00796">
    <property type="entry name" value="AHS1"/>
    <property type="match status" value="1"/>
</dbReference>
<dbReference type="RefSeq" id="WP_012178698.1">
    <property type="nucleotide sequence ID" value="NC_009952.1"/>
</dbReference>
<keyword evidence="1" id="KW-0547">Nucleotide-binding</keyword>
<evidence type="ECO:0000256" key="1">
    <source>
        <dbReference type="ARBA" id="ARBA00022741"/>
    </source>
</evidence>
<dbReference type="SUPFAM" id="SSF50891">
    <property type="entry name" value="Cyclophilin-like"/>
    <property type="match status" value="1"/>
</dbReference>
<keyword evidence="6" id="KW-1185">Reference proteome</keyword>
<dbReference type="eggNOG" id="COG2049">
    <property type="taxonomic scope" value="Bacteria"/>
</dbReference>
<dbReference type="SUPFAM" id="SSF160467">
    <property type="entry name" value="PH0987 N-terminal domain-like"/>
    <property type="match status" value="1"/>
</dbReference>
<dbReference type="HOGENOM" id="CLU_020207_1_0_5"/>
<dbReference type="InterPro" id="IPR029000">
    <property type="entry name" value="Cyclophilin-like_dom_sf"/>
</dbReference>
<proteinExistence type="predicted"/>
<reference evidence="6" key="1">
    <citation type="journal article" date="2010" name="ISME J.">
        <title>The complete genome sequence of the algal symbiont Dinoroseobacter shibae: a hitchhiker's guide to life in the sea.</title>
        <authorList>
            <person name="Wagner-Dobler I."/>
            <person name="Ballhausen B."/>
            <person name="Berger M."/>
            <person name="Brinkhoff T."/>
            <person name="Buchholz I."/>
            <person name="Bunk B."/>
            <person name="Cypionka H."/>
            <person name="Daniel R."/>
            <person name="Drepper T."/>
            <person name="Gerdts G."/>
            <person name="Hahnke S."/>
            <person name="Han C."/>
            <person name="Jahn D."/>
            <person name="Kalhoefer D."/>
            <person name="Kiss H."/>
            <person name="Klenk H.P."/>
            <person name="Kyrpides N."/>
            <person name="Liebl W."/>
            <person name="Liesegang H."/>
            <person name="Meincke L."/>
            <person name="Pati A."/>
            <person name="Petersen J."/>
            <person name="Piekarski T."/>
            <person name="Pommerenke C."/>
            <person name="Pradella S."/>
            <person name="Pukall R."/>
            <person name="Rabus R."/>
            <person name="Stackebrandt E."/>
            <person name="Thole S."/>
            <person name="Thompson L."/>
            <person name="Tielen P."/>
            <person name="Tomasch J."/>
            <person name="von Jan M."/>
            <person name="Wanphrut N."/>
            <person name="Wichels A."/>
            <person name="Zech H."/>
            <person name="Simon M."/>
        </authorList>
    </citation>
    <scope>NUCLEOTIDE SEQUENCE [LARGE SCALE GENOMIC DNA]</scope>
    <source>
        <strain evidence="6">DSM 16493 / NCIMB 14021 / DFL 12</strain>
    </source>
</reference>
<evidence type="ECO:0000313" key="5">
    <source>
        <dbReference type="EMBL" id="ABV93767.1"/>
    </source>
</evidence>
<dbReference type="KEGG" id="dsh:Dshi_2028"/>
<sequence length="245" mass="26053">MTGAWPKIRPVGLTGLLVSFADTLSDPANRAALAFRAAVEAEAWPDVLESSCTLASCFIRFDPVETDPEPLEARLADLLAARDWYAAPFPAGRRLWRIPCVFGGDLAPQLGDAAQAAGMSPAQAIESLSTARTRVLTLGFAPGMPYLGTLPPAWDLPRQTELTPRVPVGALVLAIRQFVLFATTAPTGWRHVGQTAFTGYRPGADRPFALCAGDEVMFPAIPAEDYAACEADPSGLGGATWEVLE</sequence>
<gene>
    <name evidence="5" type="ordered locus">Dshi_2028</name>
</gene>
<dbReference type="EMBL" id="CP000830">
    <property type="protein sequence ID" value="ABV93767.1"/>
    <property type="molecule type" value="Genomic_DNA"/>
</dbReference>
<feature type="domain" description="Carboxyltransferase" evidence="4">
    <location>
        <begin position="6"/>
        <end position="210"/>
    </location>
</feature>
<dbReference type="Pfam" id="PF02682">
    <property type="entry name" value="CT_C_D"/>
    <property type="match status" value="1"/>
</dbReference>
<evidence type="ECO:0000313" key="6">
    <source>
        <dbReference type="Proteomes" id="UP000006833"/>
    </source>
</evidence>